<name>A0A671PDY6_9TELE</name>
<dbReference type="SUPFAM" id="SSF49452">
    <property type="entry name" value="Starch-binding domain-like"/>
    <property type="match status" value="1"/>
</dbReference>
<feature type="compositionally biased region" description="Polar residues" evidence="9">
    <location>
        <begin position="101"/>
        <end position="110"/>
    </location>
</feature>
<dbReference type="GO" id="GO:0034045">
    <property type="term" value="C:phagophore assembly site membrane"/>
    <property type="evidence" value="ECO:0007669"/>
    <property type="project" value="UniProtKB-SubCell"/>
</dbReference>
<evidence type="ECO:0000256" key="2">
    <source>
        <dbReference type="ARBA" id="ARBA00024012"/>
    </source>
</evidence>
<dbReference type="GO" id="GO:0030315">
    <property type="term" value="C:T-tubule"/>
    <property type="evidence" value="ECO:0007669"/>
    <property type="project" value="UniProtKB-SubCell"/>
</dbReference>
<dbReference type="Gene3D" id="2.60.40.10">
    <property type="entry name" value="Immunoglobulins"/>
    <property type="match status" value="1"/>
</dbReference>
<protein>
    <recommendedName>
        <fullName evidence="6">Starch-binding domain-containing protein 1</fullName>
    </recommendedName>
    <alternativeName>
        <fullName evidence="7">Genethonin-1</fullName>
    </alternativeName>
    <alternativeName>
        <fullName evidence="8">Glycophagy cargo receptor stbd1</fullName>
    </alternativeName>
</protein>
<dbReference type="PROSITE" id="PS51166">
    <property type="entry name" value="CBM20"/>
    <property type="match status" value="1"/>
</dbReference>
<feature type="region of interest" description="Disordered" evidence="9">
    <location>
        <begin position="413"/>
        <end position="438"/>
    </location>
</feature>
<dbReference type="SMART" id="SM01065">
    <property type="entry name" value="CBM_2"/>
    <property type="match status" value="1"/>
</dbReference>
<evidence type="ECO:0000256" key="10">
    <source>
        <dbReference type="SAM" id="Phobius"/>
    </source>
</evidence>
<evidence type="ECO:0000259" key="11">
    <source>
        <dbReference type="PROSITE" id="PS51166"/>
    </source>
</evidence>
<dbReference type="GO" id="GO:2001070">
    <property type="term" value="F:starch binding"/>
    <property type="evidence" value="ECO:0007669"/>
    <property type="project" value="InterPro"/>
</dbReference>
<proteinExistence type="predicted"/>
<comment type="subunit">
    <text evidence="5">Interacts with the ATG8 family proteins GABARAP and GABARAPL1. Interacts with several glycogen-associated proteins, such as GYS2 (liver glycogen synthase), GDE (glycogen debranching enzyme), GBE1 (glycogen branching enzyme 1) and EPM2A (Laforin).</text>
</comment>
<evidence type="ECO:0000256" key="3">
    <source>
        <dbReference type="ARBA" id="ARBA00053886"/>
    </source>
</evidence>
<dbReference type="Ensembl" id="ENSSANT00000059808.1">
    <property type="protein sequence ID" value="ENSSANP00000056203.1"/>
    <property type="gene ID" value="ENSSANG00000028148.1"/>
</dbReference>
<feature type="compositionally biased region" description="Basic and acidic residues" evidence="9">
    <location>
        <begin position="414"/>
        <end position="438"/>
    </location>
</feature>
<dbReference type="PANTHER" id="PTHR15048:SF0">
    <property type="entry name" value="STARCH-BINDING DOMAIN-CONTAINING PROTEIN 1"/>
    <property type="match status" value="1"/>
</dbReference>
<dbReference type="KEGG" id="sanh:107675767"/>
<evidence type="ECO:0000313" key="12">
    <source>
        <dbReference type="Ensembl" id="ENSSANP00000056203.1"/>
    </source>
</evidence>
<comment type="subcellular location">
    <subcellularLocation>
        <location evidence="2">Cell membrane</location>
        <location evidence="2">Sarcolemma</location>
        <location evidence="2">T-tubule</location>
    </subcellularLocation>
    <subcellularLocation>
        <location evidence="1">Endoplasmic reticulum membrane</location>
        <topology evidence="1">Single-pass type III membrane protein</topology>
    </subcellularLocation>
    <subcellularLocation>
        <location evidence="4">Preautophagosomal structure membrane</location>
        <topology evidence="4">Single-pass type III membrane protein</topology>
    </subcellularLocation>
</comment>
<dbReference type="GO" id="GO:0061723">
    <property type="term" value="P:glycophagy"/>
    <property type="evidence" value="ECO:0007669"/>
    <property type="project" value="UniProtKB-ARBA"/>
</dbReference>
<evidence type="ECO:0000256" key="6">
    <source>
        <dbReference type="ARBA" id="ARBA00073038"/>
    </source>
</evidence>
<gene>
    <name evidence="12" type="primary">LOC107675767</name>
</gene>
<keyword evidence="10" id="KW-0812">Transmembrane</keyword>
<dbReference type="Pfam" id="PF00686">
    <property type="entry name" value="CBM_20"/>
    <property type="match status" value="1"/>
</dbReference>
<feature type="transmembrane region" description="Helical" evidence="10">
    <location>
        <begin position="20"/>
        <end position="45"/>
    </location>
</feature>
<evidence type="ECO:0000313" key="13">
    <source>
        <dbReference type="Proteomes" id="UP000472260"/>
    </source>
</evidence>
<dbReference type="PANTHER" id="PTHR15048">
    <property type="entry name" value="STARCH-BINDING DOMAIN-CONTAINING PROTEIN 1"/>
    <property type="match status" value="1"/>
</dbReference>
<evidence type="ECO:0000256" key="7">
    <source>
        <dbReference type="ARBA" id="ARBA00075794"/>
    </source>
</evidence>
<keyword evidence="10" id="KW-1133">Transmembrane helix</keyword>
<dbReference type="Proteomes" id="UP000472260">
    <property type="component" value="Unassembled WGS sequence"/>
</dbReference>
<reference evidence="12" key="1">
    <citation type="submission" date="2025-08" db="UniProtKB">
        <authorList>
            <consortium name="Ensembl"/>
        </authorList>
    </citation>
    <scope>IDENTIFICATION</scope>
</reference>
<keyword evidence="10" id="KW-0472">Membrane</keyword>
<sequence length="549" mass="62217">MKNSKPIALDRRDFHSLLDVIGGFGAVVAVGIIAMLSVCAAFFIYRSFRGQRGKGDENNGNETTVASGEESTSRRRKRERDDRPTESTGVCQDGKQKKCSESTNLSSTDSMLLPTEVPEKDLNESTLKDLEEFTDELLMDWEPEMGEKTDSDLDQCLEMDPDENTECEEHIQHEDDDGGGREVLADVSVGSTQWDVQRNSVKKEIEEYLDKSVSVETDEPSETESAREIIYQRHQDHVITQNNSSDQALSNPSKIQLEENIKTSTVEEVEDTSKKFEDHHDWRFPRTNNCDCCCCDKKTDTVEKMKSQPWFDSGSYATDAINLSPAVETMVNHSSRFDFQNYLGFQADNTFIGGSSTQVSLSQEKKTDEEGATMEKKYEKNEISIMEAIMDNNEWLNVGAPEFRDLPWLTPTATEEKQTQREKEGQVKTGLGKDNEEPANKRVATVPPLSQALNVTFRIHYITYSPSQIVAVTGSLQELGAWERFVPLQKAKDGFWANTISLPVESQVEWKFVLVEDGRISRWEECGNRYLFLTSQDEDIYLDKCWGCC</sequence>
<evidence type="ECO:0000256" key="1">
    <source>
        <dbReference type="ARBA" id="ARBA00004643"/>
    </source>
</evidence>
<dbReference type="GO" id="GO:0005789">
    <property type="term" value="C:endoplasmic reticulum membrane"/>
    <property type="evidence" value="ECO:0007669"/>
    <property type="project" value="UniProtKB-SubCell"/>
</dbReference>
<dbReference type="GeneID" id="107675767"/>
<dbReference type="RefSeq" id="XP_016325688.1">
    <property type="nucleotide sequence ID" value="XM_016470202.1"/>
</dbReference>
<evidence type="ECO:0000256" key="9">
    <source>
        <dbReference type="SAM" id="MobiDB-lite"/>
    </source>
</evidence>
<dbReference type="InterPro" id="IPR013784">
    <property type="entry name" value="Carb-bd-like_fold"/>
</dbReference>
<dbReference type="FunFam" id="2.60.40.10:FF:000552">
    <property type="entry name" value="Related to glucoamylase"/>
    <property type="match status" value="1"/>
</dbReference>
<feature type="region of interest" description="Disordered" evidence="9">
    <location>
        <begin position="53"/>
        <end position="124"/>
    </location>
</feature>
<dbReference type="AlphaFoldDB" id="A0A671PDY6"/>
<evidence type="ECO:0000256" key="5">
    <source>
        <dbReference type="ARBA" id="ARBA00062412"/>
    </source>
</evidence>
<dbReference type="OrthoDB" id="6123450at2759"/>
<feature type="domain" description="CBM20" evidence="11">
    <location>
        <begin position="447"/>
        <end position="548"/>
    </location>
</feature>
<accession>A0A671PDY6</accession>
<organism evidence="12 13">
    <name type="scientific">Sinocyclocheilus anshuiensis</name>
    <dbReference type="NCBI Taxonomy" id="1608454"/>
    <lineage>
        <taxon>Eukaryota</taxon>
        <taxon>Metazoa</taxon>
        <taxon>Chordata</taxon>
        <taxon>Craniata</taxon>
        <taxon>Vertebrata</taxon>
        <taxon>Euteleostomi</taxon>
        <taxon>Actinopterygii</taxon>
        <taxon>Neopterygii</taxon>
        <taxon>Teleostei</taxon>
        <taxon>Ostariophysi</taxon>
        <taxon>Cypriniformes</taxon>
        <taxon>Cyprinidae</taxon>
        <taxon>Cyprininae</taxon>
        <taxon>Sinocyclocheilus</taxon>
    </lineage>
</organism>
<keyword evidence="13" id="KW-1185">Reference proteome</keyword>
<dbReference type="InterPro" id="IPR002044">
    <property type="entry name" value="CBM20"/>
</dbReference>
<reference evidence="12" key="2">
    <citation type="submission" date="2025-09" db="UniProtKB">
        <authorList>
            <consortium name="Ensembl"/>
        </authorList>
    </citation>
    <scope>IDENTIFICATION</scope>
</reference>
<evidence type="ECO:0000256" key="4">
    <source>
        <dbReference type="ARBA" id="ARBA00060405"/>
    </source>
</evidence>
<evidence type="ECO:0000256" key="8">
    <source>
        <dbReference type="ARBA" id="ARBA00076001"/>
    </source>
</evidence>
<dbReference type="InterPro" id="IPR013783">
    <property type="entry name" value="Ig-like_fold"/>
</dbReference>
<comment type="function">
    <text evidence="3">Acts as a cargo receptor for glycogen. Delivers its cargo to an autophagic pathway called glycophagy, resulting in the transport of glycogen to lysosomes.</text>
</comment>